<name>A0AAU9P0Y0_9ASTR</name>
<dbReference type="InterPro" id="IPR039781">
    <property type="entry name" value="Rad21/Rec8-like"/>
</dbReference>
<proteinExistence type="predicted"/>
<dbReference type="PANTHER" id="PTHR12585">
    <property type="entry name" value="SCC1 / RAD21 FAMILY MEMBER"/>
    <property type="match status" value="1"/>
</dbReference>
<dbReference type="Gene3D" id="1.10.10.580">
    <property type="entry name" value="Structural maintenance of chromosome 1. Chain E"/>
    <property type="match status" value="1"/>
</dbReference>
<evidence type="ECO:0000313" key="3">
    <source>
        <dbReference type="EMBL" id="CAH1443355.1"/>
    </source>
</evidence>
<comment type="caution">
    <text evidence="3">The sequence shown here is derived from an EMBL/GenBank/DDBJ whole genome shotgun (WGS) entry which is preliminary data.</text>
</comment>
<feature type="domain" description="Rad21/Rec8-like protein C-terminal eukaryotic" evidence="2">
    <location>
        <begin position="421"/>
        <end position="471"/>
    </location>
</feature>
<dbReference type="InterPro" id="IPR036390">
    <property type="entry name" value="WH_DNA-bd_sf"/>
</dbReference>
<feature type="compositionally biased region" description="Basic residues" evidence="1">
    <location>
        <begin position="220"/>
        <end position="229"/>
    </location>
</feature>
<protein>
    <recommendedName>
        <fullName evidence="2">Rad21/Rec8-like protein C-terminal eukaryotic domain-containing protein</fullName>
    </recommendedName>
</protein>
<dbReference type="Pfam" id="PF04824">
    <property type="entry name" value="Rad21_Rec8"/>
    <property type="match status" value="1"/>
</dbReference>
<dbReference type="InterPro" id="IPR023093">
    <property type="entry name" value="ScpA-like_C"/>
</dbReference>
<dbReference type="EMBL" id="CAKMRJ010005412">
    <property type="protein sequence ID" value="CAH1443355.1"/>
    <property type="molecule type" value="Genomic_DNA"/>
</dbReference>
<evidence type="ECO:0000313" key="4">
    <source>
        <dbReference type="Proteomes" id="UP001157418"/>
    </source>
</evidence>
<gene>
    <name evidence="3" type="ORF">LVIROSA_LOCUS29277</name>
</gene>
<sequence length="471" mass="53694">MFYPPQLNAYKATLYPTWDAGLRRNRNWRKQDKLNISQICEDILNLLESYTYSDPFTPIIPLGVFGTLIAGVLFVYRHRLELLHEELCLFGDMLGRFLLSEPKAVPDNQLMVVSNSGVKWNYANMNLDQIEDIYTGQGGNNITHDRHQADINYINIRDNDNSYQTQAGTSDLDERFTFESHHGEEEEAHVDNTNVQENSRILLLTNEPHNFEEIPEQRPRGHVGHHFPKARYTQQSKRRRRNRASRRIRNAIRDDNQTLRSWLDDYPSQDHLGGAASGSPRETAEIPHFISRERLTIAGKAGNEDTAYASDFNFNVGQSSNTKRNGSNPERVTMEEPTRPDMVVNEDTERCDPVVAVDDVSWIPDMAAKHSYESEKEYVSEEDEEGPLDESTYDLCKVDPSSFAIFRQLKMHFDTPGSAQTGSLDKLAFGLNKKAAAELFYQTCVLASSSLIEVQQEDAYGDVLISRGCKM</sequence>
<keyword evidence="4" id="KW-1185">Reference proteome</keyword>
<dbReference type="GO" id="GO:0003682">
    <property type="term" value="F:chromatin binding"/>
    <property type="evidence" value="ECO:0007669"/>
    <property type="project" value="TreeGrafter"/>
</dbReference>
<dbReference type="GO" id="GO:0051754">
    <property type="term" value="P:meiotic sister chromatid cohesion, centromeric"/>
    <property type="evidence" value="ECO:0007669"/>
    <property type="project" value="TreeGrafter"/>
</dbReference>
<reference evidence="3 4" key="1">
    <citation type="submission" date="2022-01" db="EMBL/GenBank/DDBJ databases">
        <authorList>
            <person name="Xiong W."/>
            <person name="Schranz E."/>
        </authorList>
    </citation>
    <scope>NUCLEOTIDE SEQUENCE [LARGE SCALE GENOMIC DNA]</scope>
</reference>
<dbReference type="Proteomes" id="UP001157418">
    <property type="component" value="Unassembled WGS sequence"/>
</dbReference>
<dbReference type="InterPro" id="IPR006909">
    <property type="entry name" value="Rad21/Rec8_C_eu"/>
</dbReference>
<accession>A0AAU9P0Y0</accession>
<dbReference type="GO" id="GO:0008278">
    <property type="term" value="C:cohesin complex"/>
    <property type="evidence" value="ECO:0007669"/>
    <property type="project" value="InterPro"/>
</dbReference>
<organism evidence="3 4">
    <name type="scientific">Lactuca virosa</name>
    <dbReference type="NCBI Taxonomy" id="75947"/>
    <lineage>
        <taxon>Eukaryota</taxon>
        <taxon>Viridiplantae</taxon>
        <taxon>Streptophyta</taxon>
        <taxon>Embryophyta</taxon>
        <taxon>Tracheophyta</taxon>
        <taxon>Spermatophyta</taxon>
        <taxon>Magnoliopsida</taxon>
        <taxon>eudicotyledons</taxon>
        <taxon>Gunneridae</taxon>
        <taxon>Pentapetalae</taxon>
        <taxon>asterids</taxon>
        <taxon>campanulids</taxon>
        <taxon>Asterales</taxon>
        <taxon>Asteraceae</taxon>
        <taxon>Cichorioideae</taxon>
        <taxon>Cichorieae</taxon>
        <taxon>Lactucinae</taxon>
        <taxon>Lactuca</taxon>
    </lineage>
</organism>
<dbReference type="AlphaFoldDB" id="A0AAU9P0Y0"/>
<dbReference type="PANTHER" id="PTHR12585:SF64">
    <property type="entry name" value="SISTER CHROMATID COHESION 1 PROTEIN 1"/>
    <property type="match status" value="1"/>
</dbReference>
<dbReference type="SUPFAM" id="SSF46785">
    <property type="entry name" value="Winged helix' DNA-binding domain"/>
    <property type="match status" value="1"/>
</dbReference>
<feature type="compositionally biased region" description="Basic residues" evidence="1">
    <location>
        <begin position="236"/>
        <end position="250"/>
    </location>
</feature>
<feature type="region of interest" description="Disordered" evidence="1">
    <location>
        <begin position="212"/>
        <end position="282"/>
    </location>
</feature>
<evidence type="ECO:0000256" key="1">
    <source>
        <dbReference type="SAM" id="MobiDB-lite"/>
    </source>
</evidence>
<evidence type="ECO:0000259" key="2">
    <source>
        <dbReference type="Pfam" id="PF04824"/>
    </source>
</evidence>